<keyword evidence="11" id="KW-1185">Reference proteome</keyword>
<evidence type="ECO:0000313" key="11">
    <source>
        <dbReference type="Proteomes" id="UP000183002"/>
    </source>
</evidence>
<dbReference type="AlphaFoldDB" id="A0A1H8HWT4"/>
<gene>
    <name evidence="10" type="ORF">SAMN05216227_101839</name>
</gene>
<dbReference type="InterPro" id="IPR046342">
    <property type="entry name" value="CBS_dom_sf"/>
</dbReference>
<dbReference type="InterPro" id="IPR004800">
    <property type="entry name" value="KdsD/KpsF-type"/>
</dbReference>
<feature type="site" description="Catalytically relevant" evidence="6">
    <location>
        <position position="135"/>
    </location>
</feature>
<dbReference type="InterPro" id="IPR035474">
    <property type="entry name" value="SIS_Kpsf"/>
</dbReference>
<keyword evidence="5" id="KW-0862">Zinc</keyword>
<dbReference type="CDD" id="cd05014">
    <property type="entry name" value="SIS_Kpsf"/>
    <property type="match status" value="1"/>
</dbReference>
<feature type="site" description="Catalytically relevant" evidence="6">
    <location>
        <position position="83"/>
    </location>
</feature>
<dbReference type="Pfam" id="PF01380">
    <property type="entry name" value="SIS"/>
    <property type="match status" value="1"/>
</dbReference>
<dbReference type="GO" id="GO:1901135">
    <property type="term" value="P:carbohydrate derivative metabolic process"/>
    <property type="evidence" value="ECO:0007669"/>
    <property type="project" value="InterPro"/>
</dbReference>
<evidence type="ECO:0000256" key="2">
    <source>
        <dbReference type="ARBA" id="ARBA00022737"/>
    </source>
</evidence>
<comment type="similarity">
    <text evidence="1 4">Belongs to the SIS family. GutQ/KpsF subfamily.</text>
</comment>
<dbReference type="FunFam" id="3.40.50.10490:FF:000011">
    <property type="entry name" value="Arabinose 5-phosphate isomerase"/>
    <property type="match status" value="1"/>
</dbReference>
<dbReference type="GO" id="GO:0097367">
    <property type="term" value="F:carbohydrate derivative binding"/>
    <property type="evidence" value="ECO:0007669"/>
    <property type="project" value="InterPro"/>
</dbReference>
<feature type="domain" description="SIS" evidence="9">
    <location>
        <begin position="65"/>
        <end position="208"/>
    </location>
</feature>
<dbReference type="PROSITE" id="PS51371">
    <property type="entry name" value="CBS"/>
    <property type="match status" value="2"/>
</dbReference>
<organism evidence="10 11">
    <name type="scientific">Pseudorhodobacter antarcticus</name>
    <dbReference type="NCBI Taxonomy" id="1077947"/>
    <lineage>
        <taxon>Bacteria</taxon>
        <taxon>Pseudomonadati</taxon>
        <taxon>Pseudomonadota</taxon>
        <taxon>Alphaproteobacteria</taxon>
        <taxon>Rhodobacterales</taxon>
        <taxon>Paracoccaceae</taxon>
        <taxon>Pseudorhodobacter</taxon>
    </lineage>
</organism>
<keyword evidence="3 7" id="KW-0129">CBS domain</keyword>
<dbReference type="GO" id="GO:0019146">
    <property type="term" value="F:arabinose-5-phosphate isomerase activity"/>
    <property type="evidence" value="ECO:0007669"/>
    <property type="project" value="UniProtKB-ARBA"/>
</dbReference>
<reference evidence="10 11" key="1">
    <citation type="submission" date="2016-10" db="EMBL/GenBank/DDBJ databases">
        <authorList>
            <person name="de Groot N.N."/>
        </authorList>
    </citation>
    <scope>NUCLEOTIDE SEQUENCE [LARGE SCALE GENOMIC DNA]</scope>
    <source>
        <strain evidence="10 11">CGMCC 1.10836</strain>
    </source>
</reference>
<name>A0A1H8HWT4_9RHOB</name>
<dbReference type="PANTHER" id="PTHR42745:SF1">
    <property type="entry name" value="ARABINOSE 5-PHOSPHATE ISOMERASE KDSD"/>
    <property type="match status" value="1"/>
</dbReference>
<evidence type="ECO:0000256" key="4">
    <source>
        <dbReference type="PIRNR" id="PIRNR004692"/>
    </source>
</evidence>
<keyword evidence="2" id="KW-0677">Repeat</keyword>
<evidence type="ECO:0000256" key="7">
    <source>
        <dbReference type="PROSITE-ProRule" id="PRU00703"/>
    </source>
</evidence>
<dbReference type="CDD" id="cd04604">
    <property type="entry name" value="CBS_pair_SIS_assoc"/>
    <property type="match status" value="1"/>
</dbReference>
<evidence type="ECO:0000259" key="8">
    <source>
        <dbReference type="PROSITE" id="PS51371"/>
    </source>
</evidence>
<feature type="domain" description="CBS" evidence="8">
    <location>
        <begin position="233"/>
        <end position="293"/>
    </location>
</feature>
<dbReference type="GO" id="GO:0005975">
    <property type="term" value="P:carbohydrate metabolic process"/>
    <property type="evidence" value="ECO:0007669"/>
    <property type="project" value="InterPro"/>
</dbReference>
<dbReference type="Gene3D" id="3.10.580.10">
    <property type="entry name" value="CBS-domain"/>
    <property type="match status" value="1"/>
</dbReference>
<evidence type="ECO:0000256" key="5">
    <source>
        <dbReference type="PIRSR" id="PIRSR004692-2"/>
    </source>
</evidence>
<dbReference type="Proteomes" id="UP000183002">
    <property type="component" value="Unassembled WGS sequence"/>
</dbReference>
<dbReference type="InterPro" id="IPR001347">
    <property type="entry name" value="SIS_dom"/>
</dbReference>
<evidence type="ECO:0000256" key="1">
    <source>
        <dbReference type="ARBA" id="ARBA00008165"/>
    </source>
</evidence>
<dbReference type="STRING" id="1077947.SAMN05216227_101839"/>
<dbReference type="PIRSF" id="PIRSF004692">
    <property type="entry name" value="KdsD_KpsF"/>
    <property type="match status" value="1"/>
</dbReference>
<keyword evidence="5" id="KW-0479">Metal-binding</keyword>
<feature type="domain" description="CBS" evidence="8">
    <location>
        <begin position="296"/>
        <end position="348"/>
    </location>
</feature>
<evidence type="ECO:0000256" key="6">
    <source>
        <dbReference type="PIRSR" id="PIRSR004692-3"/>
    </source>
</evidence>
<keyword evidence="10" id="KW-0413">Isomerase</keyword>
<accession>A0A1H8HWT4</accession>
<feature type="site" description="Catalytically relevant" evidence="6">
    <location>
        <position position="217"/>
    </location>
</feature>
<evidence type="ECO:0000256" key="3">
    <source>
        <dbReference type="ARBA" id="ARBA00023122"/>
    </source>
</evidence>
<feature type="site" description="Catalytically relevant" evidence="6">
    <location>
        <position position="176"/>
    </location>
</feature>
<evidence type="ECO:0000259" key="9">
    <source>
        <dbReference type="PROSITE" id="PS51464"/>
    </source>
</evidence>
<dbReference type="InterPro" id="IPR046348">
    <property type="entry name" value="SIS_dom_sf"/>
</dbReference>
<evidence type="ECO:0000313" key="10">
    <source>
        <dbReference type="EMBL" id="SEN60517.1"/>
    </source>
</evidence>
<dbReference type="PANTHER" id="PTHR42745">
    <property type="match status" value="1"/>
</dbReference>
<dbReference type="EMBL" id="FOCO01000018">
    <property type="protein sequence ID" value="SEN60517.1"/>
    <property type="molecule type" value="Genomic_DNA"/>
</dbReference>
<proteinExistence type="inferred from homology"/>
<sequence>MTRQTGFARAAFPLYDMPNQHQTKAAMTHPDAASKTTETAARVLRIEGDALLAMAAALPADFGAAVERLMGCQGRVILSGMGKSGHIARKIAATLSSTGTPAYFVHPAEASHGDLGTITPTDMVIALSNSGETTELGDLIAHTRRFSIPLIAICARESSTLAKAADLAMILPPAPEACPLGLAPTTSTTMALALGDALAIALMERRGFDPEHFSTFHPGGRLGARLARVDQLMRGADDLPLVATDTPMADTLLVMTQKGFGTAGVMDGPRLAGVITDGDLRRHMVGLMDKTALDVATRAPLTAPPEMLAVQAVALMNQRKITMLFVTDANQKPLGILHIHDCLRAGVQ</sequence>
<dbReference type="NCBIfam" id="TIGR00393">
    <property type="entry name" value="kpsF"/>
    <property type="match status" value="1"/>
</dbReference>
<protein>
    <submittedName>
        <fullName evidence="10">Arabinose-5-phosphate isomerase</fullName>
    </submittedName>
</protein>
<dbReference type="Gene3D" id="3.40.50.10490">
    <property type="entry name" value="Glucose-6-phosphate isomerase like protein, domain 1"/>
    <property type="match status" value="1"/>
</dbReference>
<dbReference type="InterPro" id="IPR050986">
    <property type="entry name" value="GutQ/KpsF_isomerases"/>
</dbReference>
<dbReference type="SUPFAM" id="SSF53697">
    <property type="entry name" value="SIS domain"/>
    <property type="match status" value="1"/>
</dbReference>
<dbReference type="Pfam" id="PF00571">
    <property type="entry name" value="CBS"/>
    <property type="match status" value="2"/>
</dbReference>
<dbReference type="PROSITE" id="PS51464">
    <property type="entry name" value="SIS"/>
    <property type="match status" value="1"/>
</dbReference>
<dbReference type="SMART" id="SM00116">
    <property type="entry name" value="CBS"/>
    <property type="match status" value="2"/>
</dbReference>
<feature type="binding site" evidence="5">
    <location>
        <position position="106"/>
    </location>
    <ligand>
        <name>Zn(2+)</name>
        <dbReference type="ChEBI" id="CHEBI:29105"/>
    </ligand>
</feature>
<dbReference type="GO" id="GO:0046872">
    <property type="term" value="F:metal ion binding"/>
    <property type="evidence" value="ECO:0007669"/>
    <property type="project" value="UniProtKB-KW"/>
</dbReference>
<dbReference type="InterPro" id="IPR000644">
    <property type="entry name" value="CBS_dom"/>
</dbReference>